<dbReference type="GO" id="GO:0004534">
    <property type="term" value="F:5'-3' RNA exonuclease activity"/>
    <property type="evidence" value="ECO:0007669"/>
    <property type="project" value="TreeGrafter"/>
</dbReference>
<gene>
    <name evidence="3" type="ORF">EV186_101735</name>
</gene>
<sequence length="495" mass="53405">MVSRRSVLVGGGVVAMGTVLPGVAFAEPATKQGEQTKTITGTLPPDIPDWYYVPVDVPRGVRELEVVYSYDRPQVPAGQRSNALDIGVFDPSGHELGNARGFRGWSGGFRDRFTISASAATPGYLPGPVDAGRWHVILGPYTVAQQGLNYRVDITLRFGEPDEPVEPNPAPTTAPARERGRAWYRGDGHLHSVHSDGHRLPEEVVAAARAAGLDFMISTEHNTPSASLRWGDHATDDLLIVNGEEVTTRTGHWPAWHLPVGHWIDWRYRADDHHGLKRFVDEVHRVGGVVVAAHPFANCVGCAWEYGYELADLVEVWNGPWTLDDEAAVTTWHGLLRTGHRQFAVGDSDAHNADQVVGLPHNVVLADGLNAGDLMAGLTRGRNWIAESVAVNLTMSVSDGHRTVGIGDTLRSDTGVPVTVEVSVTGAPGTSIRIIDQLGPEAVVPVGASGSGTARWTTQSRYSSFVRAEVRRPVPTSTTPDTMVALTNPVFLEGR</sequence>
<dbReference type="PANTHER" id="PTHR42924:SF3">
    <property type="entry name" value="POLYMERASE_HISTIDINOL PHOSPHATASE N-TERMINAL DOMAIN-CONTAINING PROTEIN"/>
    <property type="match status" value="1"/>
</dbReference>
<dbReference type="PROSITE" id="PS51318">
    <property type="entry name" value="TAT"/>
    <property type="match status" value="1"/>
</dbReference>
<dbReference type="EMBL" id="SNXZ01000001">
    <property type="protein sequence ID" value="TDQ04778.1"/>
    <property type="molecule type" value="Genomic_DNA"/>
</dbReference>
<name>A0A4R6SKV2_LABRH</name>
<dbReference type="CDD" id="cd07432">
    <property type="entry name" value="PHP_HisPPase"/>
    <property type="match status" value="1"/>
</dbReference>
<feature type="signal peptide" evidence="1">
    <location>
        <begin position="1"/>
        <end position="26"/>
    </location>
</feature>
<dbReference type="NCBIfam" id="NF038032">
    <property type="entry name" value="CehA_McbA_metalo"/>
    <property type="match status" value="1"/>
</dbReference>
<evidence type="ECO:0000259" key="2">
    <source>
        <dbReference type="SMART" id="SM00481"/>
    </source>
</evidence>
<dbReference type="Gene3D" id="3.20.20.140">
    <property type="entry name" value="Metal-dependent hydrolases"/>
    <property type="match status" value="1"/>
</dbReference>
<dbReference type="Proteomes" id="UP000295444">
    <property type="component" value="Unassembled WGS sequence"/>
</dbReference>
<dbReference type="InterPro" id="IPR052018">
    <property type="entry name" value="PHP_domain"/>
</dbReference>
<dbReference type="SMART" id="SM00481">
    <property type="entry name" value="POLIIIAc"/>
    <property type="match status" value="1"/>
</dbReference>
<keyword evidence="1" id="KW-0732">Signal</keyword>
<organism evidence="3 4">
    <name type="scientific">Labedaea rhizosphaerae</name>
    <dbReference type="NCBI Taxonomy" id="598644"/>
    <lineage>
        <taxon>Bacteria</taxon>
        <taxon>Bacillati</taxon>
        <taxon>Actinomycetota</taxon>
        <taxon>Actinomycetes</taxon>
        <taxon>Pseudonocardiales</taxon>
        <taxon>Pseudonocardiaceae</taxon>
        <taxon>Labedaea</taxon>
    </lineage>
</organism>
<feature type="chain" id="PRO_5020823955" description="Polymerase/histidinol phosphatase N-terminal domain-containing protein" evidence="1">
    <location>
        <begin position="27"/>
        <end position="495"/>
    </location>
</feature>
<keyword evidence="4" id="KW-1185">Reference proteome</keyword>
<dbReference type="AlphaFoldDB" id="A0A4R6SKV2"/>
<dbReference type="PANTHER" id="PTHR42924">
    <property type="entry name" value="EXONUCLEASE"/>
    <property type="match status" value="1"/>
</dbReference>
<dbReference type="InterPro" id="IPR016195">
    <property type="entry name" value="Pol/histidinol_Pase-like"/>
</dbReference>
<evidence type="ECO:0000256" key="1">
    <source>
        <dbReference type="SAM" id="SignalP"/>
    </source>
</evidence>
<evidence type="ECO:0000313" key="3">
    <source>
        <dbReference type="EMBL" id="TDQ04778.1"/>
    </source>
</evidence>
<dbReference type="InterPro" id="IPR003141">
    <property type="entry name" value="Pol/His_phosphatase_N"/>
</dbReference>
<dbReference type="GO" id="GO:0035312">
    <property type="term" value="F:5'-3' DNA exonuclease activity"/>
    <property type="evidence" value="ECO:0007669"/>
    <property type="project" value="TreeGrafter"/>
</dbReference>
<reference evidence="3 4" key="1">
    <citation type="submission" date="2019-03" db="EMBL/GenBank/DDBJ databases">
        <title>Genomic Encyclopedia of Type Strains, Phase IV (KMG-IV): sequencing the most valuable type-strain genomes for metagenomic binning, comparative biology and taxonomic classification.</title>
        <authorList>
            <person name="Goeker M."/>
        </authorList>
    </citation>
    <scope>NUCLEOTIDE SEQUENCE [LARGE SCALE GENOMIC DNA]</scope>
    <source>
        <strain evidence="3 4">DSM 45361</strain>
    </source>
</reference>
<dbReference type="RefSeq" id="WP_243753799.1">
    <property type="nucleotide sequence ID" value="NZ_SNXZ01000001.1"/>
</dbReference>
<dbReference type="SUPFAM" id="SSF89550">
    <property type="entry name" value="PHP domain-like"/>
    <property type="match status" value="1"/>
</dbReference>
<feature type="domain" description="Polymerase/histidinol phosphatase N-terminal" evidence="2">
    <location>
        <begin position="186"/>
        <end position="250"/>
    </location>
</feature>
<accession>A0A4R6SKV2</accession>
<protein>
    <recommendedName>
        <fullName evidence="2">Polymerase/histidinol phosphatase N-terminal domain-containing protein</fullName>
    </recommendedName>
</protein>
<dbReference type="InterPro" id="IPR006311">
    <property type="entry name" value="TAT_signal"/>
</dbReference>
<proteinExistence type="predicted"/>
<comment type="caution">
    <text evidence="3">The sequence shown here is derived from an EMBL/GenBank/DDBJ whole genome shotgun (WGS) entry which is preliminary data.</text>
</comment>
<evidence type="ECO:0000313" key="4">
    <source>
        <dbReference type="Proteomes" id="UP000295444"/>
    </source>
</evidence>